<dbReference type="CDD" id="cd00190">
    <property type="entry name" value="Tryp_SPc"/>
    <property type="match status" value="1"/>
</dbReference>
<comment type="caution">
    <text evidence="4">The sequence shown here is derived from an EMBL/GenBank/DDBJ whole genome shotgun (WGS) entry which is preliminary data.</text>
</comment>
<dbReference type="InterPro" id="IPR051487">
    <property type="entry name" value="Ser/Thr_Proteases_Immune/Dev"/>
</dbReference>
<keyword evidence="5" id="KW-1185">Reference proteome</keyword>
<reference evidence="4" key="1">
    <citation type="journal article" date="2023" name="Insect Mol. Biol.">
        <title>Genome sequencing provides insights into the evolution of gene families encoding plant cell wall-degrading enzymes in longhorned beetles.</title>
        <authorList>
            <person name="Shin N.R."/>
            <person name="Okamura Y."/>
            <person name="Kirsch R."/>
            <person name="Pauchet Y."/>
        </authorList>
    </citation>
    <scope>NUCLEOTIDE SEQUENCE</scope>
    <source>
        <strain evidence="4">AMC_N1</strain>
    </source>
</reference>
<dbReference type="SMART" id="SM00020">
    <property type="entry name" value="Tryp_SPc"/>
    <property type="match status" value="1"/>
</dbReference>
<dbReference type="GO" id="GO:0006508">
    <property type="term" value="P:proteolysis"/>
    <property type="evidence" value="ECO:0007669"/>
    <property type="project" value="InterPro"/>
</dbReference>
<dbReference type="InterPro" id="IPR009003">
    <property type="entry name" value="Peptidase_S1_PA"/>
</dbReference>
<proteinExistence type="inferred from homology"/>
<evidence type="ECO:0000313" key="5">
    <source>
        <dbReference type="Proteomes" id="UP001162162"/>
    </source>
</evidence>
<name>A0AAV8YD91_9CUCU</name>
<gene>
    <name evidence="4" type="ORF">NQ318_007366</name>
</gene>
<dbReference type="Pfam" id="PF18322">
    <property type="entry name" value="CLIP_1"/>
    <property type="match status" value="1"/>
</dbReference>
<evidence type="ECO:0000256" key="1">
    <source>
        <dbReference type="ARBA" id="ARBA00023157"/>
    </source>
</evidence>
<dbReference type="Gene3D" id="2.40.10.10">
    <property type="entry name" value="Trypsin-like serine proteases"/>
    <property type="match status" value="2"/>
</dbReference>
<dbReference type="Proteomes" id="UP001162162">
    <property type="component" value="Unassembled WGS sequence"/>
</dbReference>
<organism evidence="4 5">
    <name type="scientific">Aromia moschata</name>
    <dbReference type="NCBI Taxonomy" id="1265417"/>
    <lineage>
        <taxon>Eukaryota</taxon>
        <taxon>Metazoa</taxon>
        <taxon>Ecdysozoa</taxon>
        <taxon>Arthropoda</taxon>
        <taxon>Hexapoda</taxon>
        <taxon>Insecta</taxon>
        <taxon>Pterygota</taxon>
        <taxon>Neoptera</taxon>
        <taxon>Endopterygota</taxon>
        <taxon>Coleoptera</taxon>
        <taxon>Polyphaga</taxon>
        <taxon>Cucujiformia</taxon>
        <taxon>Chrysomeloidea</taxon>
        <taxon>Cerambycidae</taxon>
        <taxon>Cerambycinae</taxon>
        <taxon>Callichromatini</taxon>
        <taxon>Aromia</taxon>
    </lineage>
</organism>
<dbReference type="InterPro" id="IPR041515">
    <property type="entry name" value="PPAF-2-like_Clip"/>
</dbReference>
<evidence type="ECO:0000259" key="3">
    <source>
        <dbReference type="PROSITE" id="PS50240"/>
    </source>
</evidence>
<dbReference type="GO" id="GO:0004252">
    <property type="term" value="F:serine-type endopeptidase activity"/>
    <property type="evidence" value="ECO:0007669"/>
    <property type="project" value="InterPro"/>
</dbReference>
<dbReference type="AlphaFoldDB" id="A0AAV8YD91"/>
<sequence length="373" mass="41725">CASVSDPIRERRQANTTVEESNTIIEVFNDCKCVYYYQCDDENYIITTGETLFNVRIKENVTRVSCVGKFQNELVCCKLRDKTLKTPDVDVPVKKEDVQSAEKMSCGQQRTILKVRIFAGEDELTPIAGEFPWILAIFKKNSAGNLHVPLQKSPDIFKVVLNGQIGLSSIGNNTDDERNILEIIHEPNYYAGGLYNDVSLLVLDQPYATDKQKYINTICLPPNDVQLEGTKCLIAGWGKGETAETPLEADIFEPVALYSEKPQFGNRVMKKVELPFVNFDRCQDLLRQTRLGQYFKLHKSFMCAGGEAGKDACKGDGGSPLMCQFPTDNRYFQMGIVSWGVGCGEANVPGIYANVHKFVGWIKGQLEERGLSI</sequence>
<dbReference type="EMBL" id="JAPWTK010000114">
    <property type="protein sequence ID" value="KAJ8949604.1"/>
    <property type="molecule type" value="Genomic_DNA"/>
</dbReference>
<dbReference type="InterPro" id="IPR043504">
    <property type="entry name" value="Peptidase_S1_PA_chymotrypsin"/>
</dbReference>
<dbReference type="PANTHER" id="PTHR24256">
    <property type="entry name" value="TRYPTASE-RELATED"/>
    <property type="match status" value="1"/>
</dbReference>
<protein>
    <recommendedName>
        <fullName evidence="3">Peptidase S1 domain-containing protein</fullName>
    </recommendedName>
</protein>
<evidence type="ECO:0000256" key="2">
    <source>
        <dbReference type="ARBA" id="ARBA00024195"/>
    </source>
</evidence>
<keyword evidence="1" id="KW-1015">Disulfide bond</keyword>
<dbReference type="SUPFAM" id="SSF50494">
    <property type="entry name" value="Trypsin-like serine proteases"/>
    <property type="match status" value="1"/>
</dbReference>
<dbReference type="FunFam" id="2.40.10.10:FF:000002">
    <property type="entry name" value="Transmembrane protease serine"/>
    <property type="match status" value="1"/>
</dbReference>
<comment type="similarity">
    <text evidence="2">Belongs to the peptidase S1 family. CLIP subfamily.</text>
</comment>
<dbReference type="Pfam" id="PF00089">
    <property type="entry name" value="Trypsin"/>
    <property type="match status" value="1"/>
</dbReference>
<dbReference type="InterPro" id="IPR001254">
    <property type="entry name" value="Trypsin_dom"/>
</dbReference>
<feature type="non-terminal residue" evidence="4">
    <location>
        <position position="1"/>
    </location>
</feature>
<feature type="domain" description="Peptidase S1" evidence="3">
    <location>
        <begin position="117"/>
        <end position="367"/>
    </location>
</feature>
<evidence type="ECO:0000313" key="4">
    <source>
        <dbReference type="EMBL" id="KAJ8949604.1"/>
    </source>
</evidence>
<dbReference type="PROSITE" id="PS50240">
    <property type="entry name" value="TRYPSIN_DOM"/>
    <property type="match status" value="1"/>
</dbReference>
<accession>A0AAV8YD91</accession>